<keyword evidence="1" id="KW-0732">Signal</keyword>
<evidence type="ECO:0000256" key="1">
    <source>
        <dbReference type="SAM" id="SignalP"/>
    </source>
</evidence>
<sequence length="86" mass="9752">MACFSSPSLVILLLLPLMLPTLQVHSQSVIQQPLPNLAKILHESGHTKLTSLLCSTEIACYTEQQLNYTLEAILFCPNRWRIFQLK</sequence>
<organism evidence="2 3">
    <name type="scientific">Stephania cephalantha</name>
    <dbReference type="NCBI Taxonomy" id="152367"/>
    <lineage>
        <taxon>Eukaryota</taxon>
        <taxon>Viridiplantae</taxon>
        <taxon>Streptophyta</taxon>
        <taxon>Embryophyta</taxon>
        <taxon>Tracheophyta</taxon>
        <taxon>Spermatophyta</taxon>
        <taxon>Magnoliopsida</taxon>
        <taxon>Ranunculales</taxon>
        <taxon>Menispermaceae</taxon>
        <taxon>Menispermoideae</taxon>
        <taxon>Cissampelideae</taxon>
        <taxon>Stephania</taxon>
    </lineage>
</organism>
<dbReference type="EMBL" id="JBBNAG010000012">
    <property type="protein sequence ID" value="KAK9089084.1"/>
    <property type="molecule type" value="Genomic_DNA"/>
</dbReference>
<evidence type="ECO:0000313" key="3">
    <source>
        <dbReference type="Proteomes" id="UP001419268"/>
    </source>
</evidence>
<name>A0AAP0HJA2_9MAGN</name>
<comment type="caution">
    <text evidence="2">The sequence shown here is derived from an EMBL/GenBank/DDBJ whole genome shotgun (WGS) entry which is preliminary data.</text>
</comment>
<feature type="chain" id="PRO_5042916951" evidence="1">
    <location>
        <begin position="27"/>
        <end position="86"/>
    </location>
</feature>
<proteinExistence type="predicted"/>
<reference evidence="2 3" key="1">
    <citation type="submission" date="2024-01" db="EMBL/GenBank/DDBJ databases">
        <title>Genome assemblies of Stephania.</title>
        <authorList>
            <person name="Yang L."/>
        </authorList>
    </citation>
    <scope>NUCLEOTIDE SEQUENCE [LARGE SCALE GENOMIC DNA]</scope>
    <source>
        <strain evidence="2">JXDWG</strain>
        <tissue evidence="2">Leaf</tissue>
    </source>
</reference>
<protein>
    <submittedName>
        <fullName evidence="2">Uncharacterized protein</fullName>
    </submittedName>
</protein>
<accession>A0AAP0HJA2</accession>
<dbReference type="AlphaFoldDB" id="A0AAP0HJA2"/>
<keyword evidence="3" id="KW-1185">Reference proteome</keyword>
<dbReference type="Proteomes" id="UP001419268">
    <property type="component" value="Unassembled WGS sequence"/>
</dbReference>
<evidence type="ECO:0000313" key="2">
    <source>
        <dbReference type="EMBL" id="KAK9089084.1"/>
    </source>
</evidence>
<gene>
    <name evidence="2" type="ORF">Scep_028166</name>
</gene>
<feature type="signal peptide" evidence="1">
    <location>
        <begin position="1"/>
        <end position="26"/>
    </location>
</feature>